<dbReference type="PANTHER" id="PTHR43464">
    <property type="entry name" value="METHYLTRANSFERASE"/>
    <property type="match status" value="1"/>
</dbReference>
<evidence type="ECO:0000313" key="2">
    <source>
        <dbReference type="EMBL" id="KAF4308041.1"/>
    </source>
</evidence>
<feature type="region of interest" description="Disordered" evidence="1">
    <location>
        <begin position="1"/>
        <end position="209"/>
    </location>
</feature>
<dbReference type="GO" id="GO:0032259">
    <property type="term" value="P:methylation"/>
    <property type="evidence" value="ECO:0007669"/>
    <property type="project" value="UniProtKB-KW"/>
</dbReference>
<feature type="compositionally biased region" description="Pro residues" evidence="1">
    <location>
        <begin position="97"/>
        <end position="112"/>
    </location>
</feature>
<feature type="compositionally biased region" description="Low complexity" evidence="1">
    <location>
        <begin position="32"/>
        <end position="53"/>
    </location>
</feature>
<feature type="compositionally biased region" description="Pro residues" evidence="1">
    <location>
        <begin position="181"/>
        <end position="194"/>
    </location>
</feature>
<dbReference type="SUPFAM" id="SSF53335">
    <property type="entry name" value="S-adenosyl-L-methionine-dependent methyltransferases"/>
    <property type="match status" value="1"/>
</dbReference>
<comment type="caution">
    <text evidence="2">The sequence shown here is derived from an EMBL/GenBank/DDBJ whole genome shotgun (WGS) entry which is preliminary data.</text>
</comment>
<feature type="compositionally biased region" description="Low complexity" evidence="1">
    <location>
        <begin position="113"/>
        <end position="125"/>
    </location>
</feature>
<reference evidence="2" key="1">
    <citation type="submission" date="2020-04" db="EMBL/GenBank/DDBJ databases">
        <title>Genome Assembly and Annotation of Botryosphaeria dothidea sdau 11-99, a Latent Pathogen of Apple Fruit Ring Rot in China.</title>
        <authorList>
            <person name="Yu C."/>
            <person name="Diao Y."/>
            <person name="Lu Q."/>
            <person name="Zhao J."/>
            <person name="Cui S."/>
            <person name="Peng C."/>
            <person name="He B."/>
            <person name="Liu H."/>
        </authorList>
    </citation>
    <scope>NUCLEOTIDE SEQUENCE [LARGE SCALE GENOMIC DNA]</scope>
    <source>
        <strain evidence="2">Sdau11-99</strain>
    </source>
</reference>
<dbReference type="Pfam" id="PF13489">
    <property type="entry name" value="Methyltransf_23"/>
    <property type="match status" value="1"/>
</dbReference>
<name>A0A8H4IVM2_9PEZI</name>
<dbReference type="GO" id="GO:0010420">
    <property type="term" value="F:polyprenyldihydroxybenzoate methyltransferase activity"/>
    <property type="evidence" value="ECO:0007669"/>
    <property type="project" value="TreeGrafter"/>
</dbReference>
<evidence type="ECO:0000313" key="3">
    <source>
        <dbReference type="Proteomes" id="UP000572817"/>
    </source>
</evidence>
<keyword evidence="2" id="KW-0489">Methyltransferase</keyword>
<feature type="compositionally biased region" description="Acidic residues" evidence="1">
    <location>
        <begin position="54"/>
        <end position="65"/>
    </location>
</feature>
<feature type="compositionally biased region" description="Polar residues" evidence="1">
    <location>
        <begin position="1"/>
        <end position="12"/>
    </location>
</feature>
<dbReference type="InterPro" id="IPR029063">
    <property type="entry name" value="SAM-dependent_MTases_sf"/>
</dbReference>
<feature type="compositionally biased region" description="Acidic residues" evidence="1">
    <location>
        <begin position="83"/>
        <end position="95"/>
    </location>
</feature>
<keyword evidence="3" id="KW-1185">Reference proteome</keyword>
<feature type="compositionally biased region" description="Polar residues" evidence="1">
    <location>
        <begin position="135"/>
        <end position="148"/>
    </location>
</feature>
<dbReference type="OrthoDB" id="66144at2759"/>
<dbReference type="AlphaFoldDB" id="A0A8H4IVM2"/>
<protein>
    <submittedName>
        <fullName evidence="2">Methyltransferase type 12</fullName>
    </submittedName>
</protein>
<gene>
    <name evidence="2" type="ORF">GTA08_BOTSDO03801</name>
</gene>
<dbReference type="Gene3D" id="3.40.50.150">
    <property type="entry name" value="Vaccinia Virus protein VP39"/>
    <property type="match status" value="1"/>
</dbReference>
<dbReference type="Proteomes" id="UP000572817">
    <property type="component" value="Unassembled WGS sequence"/>
</dbReference>
<dbReference type="CDD" id="cd02440">
    <property type="entry name" value="AdoMet_MTases"/>
    <property type="match status" value="1"/>
</dbReference>
<sequence>MTQPSLTTTFDTSLIDLAALPGAQRRRHSQQNRHQPTTASSSFNAAVSFSTTEPDTEDDNADDFANDAPSQAVVDLHGFSSSESDDESGESDEENAAPPPRHTTRPSAPPARAPALLPSSSTPLSSQPPPTSSAQMSRTPATTTSAKHSQPSSSPSSSPSTSPSEDHARRPPAKRRRMDPSPSPSPSVPAPSGPDPVERRAGKTSTPVRHMDTTAAYDAWAAVYDEDGNVLQSVDDLELEGLLPAFLVRSAGAVSGKEEVLRVLDLGCGTGRNTGKVVGWAVGREKEGEGKGVKVEVVGVDASKGMLEKAKGKLTPLLEDAEDTSLTLLNHDPFRQEAAATLPPPLKAPFQAVVSTLVLEHLPLRVFFETLASLLVPGGFALITNMHPDMGAISQAGFVSKDEEGRTVKVRGKSWAHGIQETVEAAKVAELEVVDVLDAGAAKGVRERGIDESLIKDGTIGERGWKWVGVKVWFGFVVRKVDGEKEDERKGGAYDISHPLIKVLSLPSTRLDPAFRLGRSLNPERQQSMQLQEQFEYALIGARVLGTLYTINEHKDVLESGHPVGCPHPPE</sequence>
<evidence type="ECO:0000256" key="1">
    <source>
        <dbReference type="SAM" id="MobiDB-lite"/>
    </source>
</evidence>
<dbReference type="EMBL" id="WWBZ02000022">
    <property type="protein sequence ID" value="KAF4308041.1"/>
    <property type="molecule type" value="Genomic_DNA"/>
</dbReference>
<keyword evidence="2" id="KW-0808">Transferase</keyword>
<dbReference type="PANTHER" id="PTHR43464:SF52">
    <property type="entry name" value="PUTATIVE-RELATED"/>
    <property type="match status" value="1"/>
</dbReference>
<organism evidence="2 3">
    <name type="scientific">Botryosphaeria dothidea</name>
    <dbReference type="NCBI Taxonomy" id="55169"/>
    <lineage>
        <taxon>Eukaryota</taxon>
        <taxon>Fungi</taxon>
        <taxon>Dikarya</taxon>
        <taxon>Ascomycota</taxon>
        <taxon>Pezizomycotina</taxon>
        <taxon>Dothideomycetes</taxon>
        <taxon>Dothideomycetes incertae sedis</taxon>
        <taxon>Botryosphaeriales</taxon>
        <taxon>Botryosphaeriaceae</taxon>
        <taxon>Botryosphaeria</taxon>
    </lineage>
</organism>
<feature type="compositionally biased region" description="Low complexity" evidence="1">
    <location>
        <begin position="149"/>
        <end position="163"/>
    </location>
</feature>
<proteinExistence type="predicted"/>
<accession>A0A8H4IVM2</accession>